<dbReference type="Pfam" id="PF10984">
    <property type="entry name" value="DUF2794"/>
    <property type="match status" value="1"/>
</dbReference>
<dbReference type="GeneID" id="75103988"/>
<sequence length="115" mass="13386">MNIQNSNPNAPGGLPPEQVVFDRRELGVIMGLYGRMVAAGEWRDYAMSFLRDLAVFSVFRRSAEHPLYRIEKRPRLRMRQGQYSVLGMDGRVLKRGDDLRQVLRVLERKLIRVVE</sequence>
<dbReference type="EMBL" id="CP080776">
    <property type="protein sequence ID" value="UWP96974.1"/>
    <property type="molecule type" value="Genomic_DNA"/>
</dbReference>
<evidence type="ECO:0000313" key="2">
    <source>
        <dbReference type="Proteomes" id="UP001057991"/>
    </source>
</evidence>
<dbReference type="RefSeq" id="WP_173485574.1">
    <property type="nucleotide sequence ID" value="NZ_CP080772.1"/>
</dbReference>
<protein>
    <submittedName>
        <fullName evidence="1">DUF2794 domain-containing protein</fullName>
    </submittedName>
</protein>
<dbReference type="InterPro" id="IPR021252">
    <property type="entry name" value="DUF2794"/>
</dbReference>
<evidence type="ECO:0000313" key="1">
    <source>
        <dbReference type="EMBL" id="UWP96974.1"/>
    </source>
</evidence>
<name>A0A9Q9HF50_9RHOB</name>
<organism evidence="1 2">
    <name type="scientific">Aliiroseovarius crassostreae</name>
    <dbReference type="NCBI Taxonomy" id="154981"/>
    <lineage>
        <taxon>Bacteria</taxon>
        <taxon>Pseudomonadati</taxon>
        <taxon>Pseudomonadota</taxon>
        <taxon>Alphaproteobacteria</taxon>
        <taxon>Rhodobacterales</taxon>
        <taxon>Paracoccaceae</taxon>
        <taxon>Aliiroseovarius</taxon>
    </lineage>
</organism>
<dbReference type="AlphaFoldDB" id="A0A9Q9HF50"/>
<accession>A0A9Q9HF50</accession>
<proteinExistence type="predicted"/>
<dbReference type="Proteomes" id="UP001057991">
    <property type="component" value="Chromosome"/>
</dbReference>
<reference evidence="1" key="1">
    <citation type="submission" date="2021-08" db="EMBL/GenBank/DDBJ databases">
        <authorList>
            <person name="Nwanade C."/>
            <person name="Wang M."/>
            <person name="Masoudi A."/>
            <person name="Yu Z."/>
            <person name="Liu J."/>
        </authorList>
    </citation>
    <scope>NUCLEOTIDE SEQUENCE</scope>
    <source>
        <strain evidence="1">S056</strain>
    </source>
</reference>
<gene>
    <name evidence="1" type="ORF">K3X48_11690</name>
</gene>